<sequence>KYNDVSNIKSVVCLLYHRFRRRILARRSQQGTQQIALFQDHFTDRQSLYISILWEMTAERPAFSRLVSFNSKHRTYLSLNQISRRT</sequence>
<name>S4P041_9NEOP</name>
<accession>S4P041</accession>
<evidence type="ECO:0000313" key="1">
    <source>
        <dbReference type="EMBL" id="JAA83054.1"/>
    </source>
</evidence>
<feature type="non-terminal residue" evidence="1">
    <location>
        <position position="1"/>
    </location>
</feature>
<dbReference type="AlphaFoldDB" id="S4P041"/>
<reference evidence="1" key="1">
    <citation type="journal article" date="2013" name="BMC Genomics">
        <title>Unscrambling butterfly oogenesis.</title>
        <authorList>
            <person name="Carter J.M."/>
            <person name="Baker S.C."/>
            <person name="Pink R."/>
            <person name="Carter D.R."/>
            <person name="Collins A."/>
            <person name="Tomlin J."/>
            <person name="Gibbs M."/>
            <person name="Breuker C.J."/>
        </authorList>
    </citation>
    <scope>NUCLEOTIDE SEQUENCE</scope>
    <source>
        <tissue evidence="1">Ovary</tissue>
    </source>
</reference>
<protein>
    <submittedName>
        <fullName evidence="1">Cubitus interruptus</fullName>
    </submittedName>
</protein>
<reference evidence="1" key="2">
    <citation type="submission" date="2013-05" db="EMBL/GenBank/DDBJ databases">
        <authorList>
            <person name="Carter J.-M."/>
            <person name="Baker S.C."/>
            <person name="Pink R."/>
            <person name="Carter D.R.F."/>
            <person name="Collins A."/>
            <person name="Tomlin J."/>
            <person name="Gibbs M."/>
            <person name="Breuker C.J."/>
        </authorList>
    </citation>
    <scope>NUCLEOTIDE SEQUENCE</scope>
    <source>
        <tissue evidence="1">Ovary</tissue>
    </source>
</reference>
<organism evidence="1">
    <name type="scientific">Pararge aegeria</name>
    <name type="common">speckled wood butterfly</name>
    <dbReference type="NCBI Taxonomy" id="116150"/>
    <lineage>
        <taxon>Eukaryota</taxon>
        <taxon>Metazoa</taxon>
        <taxon>Ecdysozoa</taxon>
        <taxon>Arthropoda</taxon>
        <taxon>Hexapoda</taxon>
        <taxon>Insecta</taxon>
        <taxon>Pterygota</taxon>
        <taxon>Neoptera</taxon>
        <taxon>Endopterygota</taxon>
        <taxon>Lepidoptera</taxon>
        <taxon>Glossata</taxon>
        <taxon>Ditrysia</taxon>
        <taxon>Papilionoidea</taxon>
        <taxon>Nymphalidae</taxon>
        <taxon>Satyrinae</taxon>
        <taxon>Satyrini</taxon>
        <taxon>Parargina</taxon>
        <taxon>Pararge</taxon>
    </lineage>
</organism>
<proteinExistence type="predicted"/>
<dbReference type="EMBL" id="GAIX01009506">
    <property type="protein sequence ID" value="JAA83054.1"/>
    <property type="molecule type" value="Transcribed_RNA"/>
</dbReference>